<keyword evidence="1" id="KW-0805">Transcription regulation</keyword>
<dbReference type="Pfam" id="PF13490">
    <property type="entry name" value="zf-HC2"/>
    <property type="match status" value="1"/>
</dbReference>
<feature type="region of interest" description="Disordered" evidence="3">
    <location>
        <begin position="189"/>
        <end position="208"/>
    </location>
</feature>
<evidence type="ECO:0000259" key="4">
    <source>
        <dbReference type="Pfam" id="PF13490"/>
    </source>
</evidence>
<feature type="region of interest" description="Disordered" evidence="3">
    <location>
        <begin position="1"/>
        <end position="42"/>
    </location>
</feature>
<evidence type="ECO:0000313" key="5">
    <source>
        <dbReference type="EMBL" id="GAA1220221.1"/>
    </source>
</evidence>
<keyword evidence="2" id="KW-0804">Transcription</keyword>
<dbReference type="EMBL" id="BAAALF010000007">
    <property type="protein sequence ID" value="GAA1220221.1"/>
    <property type="molecule type" value="Genomic_DNA"/>
</dbReference>
<dbReference type="InterPro" id="IPR027383">
    <property type="entry name" value="Znf_put"/>
</dbReference>
<organism evidence="5 6">
    <name type="scientific">Kitasatospora nipponensis</name>
    <dbReference type="NCBI Taxonomy" id="258049"/>
    <lineage>
        <taxon>Bacteria</taxon>
        <taxon>Bacillati</taxon>
        <taxon>Actinomycetota</taxon>
        <taxon>Actinomycetes</taxon>
        <taxon>Kitasatosporales</taxon>
        <taxon>Streptomycetaceae</taxon>
        <taxon>Kitasatospora</taxon>
    </lineage>
</organism>
<dbReference type="Gene3D" id="1.10.10.1320">
    <property type="entry name" value="Anti-sigma factor, zinc-finger domain"/>
    <property type="match status" value="1"/>
</dbReference>
<accession>A0ABN1VQY2</accession>
<reference evidence="5 6" key="1">
    <citation type="journal article" date="2019" name="Int. J. Syst. Evol. Microbiol.">
        <title>The Global Catalogue of Microorganisms (GCM) 10K type strain sequencing project: providing services to taxonomists for standard genome sequencing and annotation.</title>
        <authorList>
            <consortium name="The Broad Institute Genomics Platform"/>
            <consortium name="The Broad Institute Genome Sequencing Center for Infectious Disease"/>
            <person name="Wu L."/>
            <person name="Ma J."/>
        </authorList>
    </citation>
    <scope>NUCLEOTIDE SEQUENCE [LARGE SCALE GENOMIC DNA]</scope>
    <source>
        <strain evidence="5 6">JCM 13004</strain>
    </source>
</reference>
<evidence type="ECO:0000256" key="3">
    <source>
        <dbReference type="SAM" id="MobiDB-lite"/>
    </source>
</evidence>
<sequence>MTGPQIGPEDEPVDQPVDGRLDGPVDGSEHGAARGPADEPSHETLRGLLGAWALRACPPAEAAELERHLARCRECAEEGDRLRRAAARLTADDPLDRPDGLRQQVLDFCLTRRAARRPLAPWAQPYAAETAKLDALLRDLGRAEWQEVAELPWHGGVLRLRPAEVLCHLAAVDGLLAVALGLPDPLEPAPARVPRQADGPGGGDRGANGAAAAPWAGLLARGERLAEQYADRPPEAVRARWRRQSLDLLRTVEPTSAADVDYGPVAVPLQDAFVDRAFECWIHGEDVARAVDYPYAAPAPAHLRQMVDLAARMLPAALAGRRQAAYAGDTGRRRAPRVLRLVIEGSAAGEWLIPLDGAVDGPPGAAGPGSGRGADQRPVDPVAELVMDGVEFCQLAAAHRSPDRLPVGEYGDRAAIRELLAAVPLLSRP</sequence>
<proteinExistence type="predicted"/>
<dbReference type="Proteomes" id="UP001500037">
    <property type="component" value="Unassembled WGS sequence"/>
</dbReference>
<name>A0ABN1VQY2_9ACTN</name>
<evidence type="ECO:0000313" key="6">
    <source>
        <dbReference type="Proteomes" id="UP001500037"/>
    </source>
</evidence>
<evidence type="ECO:0000256" key="2">
    <source>
        <dbReference type="ARBA" id="ARBA00023163"/>
    </source>
</evidence>
<feature type="domain" description="Putative zinc-finger" evidence="4">
    <location>
        <begin position="46"/>
        <end position="76"/>
    </location>
</feature>
<dbReference type="InterPro" id="IPR034660">
    <property type="entry name" value="DinB/YfiT-like"/>
</dbReference>
<dbReference type="InterPro" id="IPR041916">
    <property type="entry name" value="Anti_sigma_zinc_sf"/>
</dbReference>
<feature type="compositionally biased region" description="Basic and acidic residues" evidence="3">
    <location>
        <begin position="17"/>
        <end position="42"/>
    </location>
</feature>
<comment type="caution">
    <text evidence="5">The sequence shown here is derived from an EMBL/GenBank/DDBJ whole genome shotgun (WGS) entry which is preliminary data.</text>
</comment>
<dbReference type="RefSeq" id="WP_344439146.1">
    <property type="nucleotide sequence ID" value="NZ_BAAALF010000007.1"/>
</dbReference>
<evidence type="ECO:0000256" key="1">
    <source>
        <dbReference type="ARBA" id="ARBA00023015"/>
    </source>
</evidence>
<gene>
    <name evidence="5" type="ORF">GCM10009665_07820</name>
</gene>
<keyword evidence="6" id="KW-1185">Reference proteome</keyword>
<protein>
    <submittedName>
        <fullName evidence="5">Zf-HC2 domain-containing protein</fullName>
    </submittedName>
</protein>
<dbReference type="SUPFAM" id="SSF109854">
    <property type="entry name" value="DinB/YfiT-like putative metalloenzymes"/>
    <property type="match status" value="1"/>
</dbReference>